<keyword evidence="2" id="KW-1185">Reference proteome</keyword>
<evidence type="ECO:0000313" key="1">
    <source>
        <dbReference type="EMBL" id="EKJ95642.1"/>
    </source>
</evidence>
<gene>
    <name evidence="1" type="ORF">C241_11958</name>
</gene>
<accession>A0ABP2RRM8</accession>
<comment type="caution">
    <text evidence="1">The sequence shown here is derived from an EMBL/GenBank/DDBJ whole genome shotgun (WGS) entry which is preliminary data.</text>
</comment>
<protein>
    <submittedName>
        <fullName evidence="1">Sugar ABC transporter substrate-binding protein</fullName>
    </submittedName>
</protein>
<organism evidence="1 2">
    <name type="scientific">Bradyrhizobium lupini HPC(L)</name>
    <dbReference type="NCBI Taxonomy" id="1229491"/>
    <lineage>
        <taxon>Bacteria</taxon>
        <taxon>Pseudomonadati</taxon>
        <taxon>Pseudomonadota</taxon>
        <taxon>Alphaproteobacteria</taxon>
        <taxon>Hyphomicrobiales</taxon>
        <taxon>Nitrobacteraceae</taxon>
        <taxon>Bradyrhizobium</taxon>
    </lineage>
</organism>
<proteinExistence type="predicted"/>
<dbReference type="EMBL" id="AMQQ01000016">
    <property type="protein sequence ID" value="EKJ95642.1"/>
    <property type="molecule type" value="Genomic_DNA"/>
</dbReference>
<evidence type="ECO:0000313" key="2">
    <source>
        <dbReference type="Proteomes" id="UP000017668"/>
    </source>
</evidence>
<reference evidence="1 2" key="1">
    <citation type="journal article" date="2013" name="Genome Announc.">
        <title>Genome Sequence of Rhizobium lupini HPC(L) Isolated from Saline Desert Soil, Kutch (Gujarat).</title>
        <authorList>
            <person name="Agarwal L."/>
            <person name="Purohit H.J."/>
        </authorList>
    </citation>
    <scope>NUCLEOTIDE SEQUENCE [LARGE SCALE GENOMIC DNA]</scope>
    <source>
        <strain evidence="2">HPC(L)</strain>
    </source>
</reference>
<name>A0ABP2RRM8_RHILU</name>
<sequence length="38" mass="4194">MFNISVQRITQAIVGESTVDEAMARAKTDLEEALKQAK</sequence>
<dbReference type="Proteomes" id="UP000017668">
    <property type="component" value="Unassembled WGS sequence"/>
</dbReference>